<name>D3V3K0_XENBS</name>
<dbReference type="STRING" id="406818.XBJ1_3106"/>
<dbReference type="eggNOG" id="COG3210">
    <property type="taxonomic scope" value="Bacteria"/>
</dbReference>
<evidence type="ECO:0000313" key="2">
    <source>
        <dbReference type="Proteomes" id="UP000002045"/>
    </source>
</evidence>
<reference evidence="1" key="1">
    <citation type="journal article" date="2011" name="PLoS ONE">
        <title>The entomopathogenic bacterial endosymbionts xenorhabdus and photorhabdus: convergent lifestyles from divergent genomes.</title>
        <authorList>
            <person name="Chaston J.M."/>
            <person name="Suen G."/>
            <person name="Tucker S.L."/>
            <person name="Andersen A.W."/>
            <person name="Bhasin A."/>
            <person name="Bode E."/>
            <person name="Bode H.B."/>
            <person name="Brachmann A.O."/>
            <person name="Cowles C.E."/>
            <person name="Cowles K.N."/>
            <person name="Darby C."/>
            <person name="de Leon L."/>
            <person name="Drace K."/>
            <person name="Du Z."/>
            <person name="Givaudan A."/>
            <person name="Herbert Tran E.E."/>
            <person name="Jewell K.A."/>
            <person name="Knack J.J."/>
            <person name="Krasomil-Osterfeld K.C."/>
            <person name="Kukor R."/>
            <person name="Lanois A."/>
            <person name="Latreille P."/>
            <person name="Leimgruber N.K."/>
            <person name="Lipke C.M."/>
            <person name="Liu R."/>
            <person name="Lu X."/>
            <person name="Martens E.C."/>
            <person name="Marri P.R."/>
            <person name="Medigue C."/>
            <person name="Menard M.L."/>
            <person name="Miller N.M."/>
            <person name="Morales-Soto N."/>
            <person name="Norton S."/>
            <person name="Ogier J.C."/>
            <person name="Orchard S.S."/>
            <person name="Park D."/>
            <person name="Park Y."/>
            <person name="Qurollo B.A."/>
            <person name="Sugar D.R."/>
            <person name="Richards G.R."/>
            <person name="Rouy Z."/>
            <person name="Slominski B."/>
            <person name="Slominski K."/>
            <person name="Snyder H."/>
            <person name="Tjaden B.C."/>
            <person name="van der Hoeven R."/>
            <person name="Welch R.D."/>
            <person name="Wheeler C."/>
            <person name="Xiang B."/>
            <person name="Barbazuk B."/>
            <person name="Gaudriault S."/>
            <person name="Goodner B."/>
            <person name="Slater S.C."/>
            <person name="Forst S."/>
            <person name="Goldman B.S."/>
            <person name="Goodrich-Blair H."/>
        </authorList>
    </citation>
    <scope>NUCLEOTIDE SEQUENCE [LARGE SCALE GENOMIC DNA]</scope>
    <source>
        <strain evidence="1">SS-2004</strain>
    </source>
</reference>
<dbReference type="RefSeq" id="WP_012989491.1">
    <property type="nucleotide sequence ID" value="NC_013892.1"/>
</dbReference>
<dbReference type="Proteomes" id="UP000002045">
    <property type="component" value="Chromosome"/>
</dbReference>
<sequence>MSEAPTKVPGITEIKYQVPTKDRAGNLTGEYKPAIQTKTVYDPKVFTDQKILELGQQASTKGYKDAMASSNGQATAVVDGVSFRIYVDKTTGRVKNFHPN</sequence>
<dbReference type="HOGENOM" id="CLU_151293_0_0_6"/>
<proteinExistence type="predicted"/>
<accession>D3V3K0</accession>
<dbReference type="AlphaFoldDB" id="D3V3K0"/>
<gene>
    <name evidence="1" type="ordered locus">XBJ1_3106</name>
</gene>
<evidence type="ECO:0000313" key="1">
    <source>
        <dbReference type="EMBL" id="CBJ82229.1"/>
    </source>
</evidence>
<organism evidence="1 2">
    <name type="scientific">Xenorhabdus bovienii (strain SS-2004)</name>
    <name type="common">Xenorhabdus nematophila subsp. bovienii</name>
    <dbReference type="NCBI Taxonomy" id="406818"/>
    <lineage>
        <taxon>Bacteria</taxon>
        <taxon>Pseudomonadati</taxon>
        <taxon>Pseudomonadota</taxon>
        <taxon>Gammaproteobacteria</taxon>
        <taxon>Enterobacterales</taxon>
        <taxon>Morganellaceae</taxon>
        <taxon>Xenorhabdus</taxon>
    </lineage>
</organism>
<dbReference type="KEGG" id="xbo:XBJ1_3106"/>
<protein>
    <submittedName>
        <fullName evidence="1">Uncharacterized protein</fullName>
    </submittedName>
</protein>
<dbReference type="EMBL" id="FN667741">
    <property type="protein sequence ID" value="CBJ82229.1"/>
    <property type="molecule type" value="Genomic_DNA"/>
</dbReference>
<dbReference type="CDD" id="cd20686">
    <property type="entry name" value="CdiA-CT_Ec-like"/>
    <property type="match status" value="1"/>
</dbReference>